<evidence type="ECO:0000313" key="8">
    <source>
        <dbReference type="Proteomes" id="UP000002668"/>
    </source>
</evidence>
<feature type="region of interest" description="Disordered" evidence="6">
    <location>
        <begin position="1"/>
        <end position="23"/>
    </location>
</feature>
<dbReference type="VEuPathDB" id="FungiDB:LEMA_P088500.1"/>
<dbReference type="AlphaFoldDB" id="E5A7L6"/>
<organism evidence="7 8">
    <name type="scientific">Leptosphaeria maculans (strain JN3 / isolate v23.1.3 / race Av1-4-5-6-7-8)</name>
    <name type="common">Blackleg fungus</name>
    <name type="synonym">Phoma lingam</name>
    <dbReference type="NCBI Taxonomy" id="985895"/>
    <lineage>
        <taxon>Eukaryota</taxon>
        <taxon>Fungi</taxon>
        <taxon>Dikarya</taxon>
        <taxon>Ascomycota</taxon>
        <taxon>Pezizomycotina</taxon>
        <taxon>Dothideomycetes</taxon>
        <taxon>Pleosporomycetidae</taxon>
        <taxon>Pleosporales</taxon>
        <taxon>Pleosporineae</taxon>
        <taxon>Leptosphaeriaceae</taxon>
        <taxon>Plenodomus</taxon>
        <taxon>Plenodomus lingam/Leptosphaeria maculans species complex</taxon>
    </lineage>
</organism>
<dbReference type="GO" id="GO:0046872">
    <property type="term" value="F:metal ion binding"/>
    <property type="evidence" value="ECO:0007669"/>
    <property type="project" value="UniProtKB-KW"/>
</dbReference>
<keyword evidence="4 5" id="KW-0408">Iron</keyword>
<keyword evidence="7" id="KW-0223">Dioxygenase</keyword>
<dbReference type="PANTHER" id="PTHR10543">
    <property type="entry name" value="BETA-CAROTENE DIOXYGENASE"/>
    <property type="match status" value="1"/>
</dbReference>
<dbReference type="STRING" id="985895.E5A7L6"/>
<evidence type="ECO:0000256" key="5">
    <source>
        <dbReference type="PIRSR" id="PIRSR604294-1"/>
    </source>
</evidence>
<dbReference type="Pfam" id="PF03055">
    <property type="entry name" value="RPE65"/>
    <property type="match status" value="1"/>
</dbReference>
<feature type="binding site" evidence="5">
    <location>
        <position position="211"/>
    </location>
    <ligand>
        <name>Fe cation</name>
        <dbReference type="ChEBI" id="CHEBI:24875"/>
        <note>catalytic</note>
    </ligand>
</feature>
<keyword evidence="2 5" id="KW-0479">Metal-binding</keyword>
<dbReference type="PANTHER" id="PTHR10543:SF24">
    <property type="entry name" value="CAROTENOID ISOMEROOXYGENASE"/>
    <property type="match status" value="1"/>
</dbReference>
<dbReference type="EMBL" id="FP929136">
    <property type="protein sequence ID" value="CBX99611.1"/>
    <property type="molecule type" value="Genomic_DNA"/>
</dbReference>
<reference evidence="8" key="1">
    <citation type="journal article" date="2011" name="Nat. Commun.">
        <title>Effector diversification within compartments of the Leptosphaeria maculans genome affected by Repeat-Induced Point mutations.</title>
        <authorList>
            <person name="Rouxel T."/>
            <person name="Grandaubert J."/>
            <person name="Hane J.K."/>
            <person name="Hoede C."/>
            <person name="van de Wouw A.P."/>
            <person name="Couloux A."/>
            <person name="Dominguez V."/>
            <person name="Anthouard V."/>
            <person name="Bally P."/>
            <person name="Bourras S."/>
            <person name="Cozijnsen A.J."/>
            <person name="Ciuffetti L.M."/>
            <person name="Degrave A."/>
            <person name="Dilmaghani A."/>
            <person name="Duret L."/>
            <person name="Fudal I."/>
            <person name="Goodwin S.B."/>
            <person name="Gout L."/>
            <person name="Glaser N."/>
            <person name="Linglin J."/>
            <person name="Kema G.H.J."/>
            <person name="Lapalu N."/>
            <person name="Lawrence C.B."/>
            <person name="May K."/>
            <person name="Meyer M."/>
            <person name="Ollivier B."/>
            <person name="Poulain J."/>
            <person name="Schoch C.L."/>
            <person name="Simon A."/>
            <person name="Spatafora J.W."/>
            <person name="Stachowiak A."/>
            <person name="Turgeon B.G."/>
            <person name="Tyler B.M."/>
            <person name="Vincent D."/>
            <person name="Weissenbach J."/>
            <person name="Amselem J."/>
            <person name="Quesneville H."/>
            <person name="Oliver R.P."/>
            <person name="Wincker P."/>
            <person name="Balesdent M.-H."/>
            <person name="Howlett B.J."/>
        </authorList>
    </citation>
    <scope>NUCLEOTIDE SEQUENCE [LARGE SCALE GENOMIC DNA]</scope>
    <source>
        <strain evidence="8">JN3 / isolate v23.1.3 / race Av1-4-5-6-7-8</strain>
    </source>
</reference>
<proteinExistence type="inferred from homology"/>
<keyword evidence="8" id="KW-1185">Reference proteome</keyword>
<feature type="binding site" evidence="5">
    <location>
        <position position="532"/>
    </location>
    <ligand>
        <name>Fe cation</name>
        <dbReference type="ChEBI" id="CHEBI:24875"/>
        <note>catalytic</note>
    </ligand>
</feature>
<evidence type="ECO:0000256" key="2">
    <source>
        <dbReference type="ARBA" id="ARBA00022723"/>
    </source>
</evidence>
<dbReference type="OMA" id="SCMAFHR"/>
<evidence type="ECO:0000256" key="3">
    <source>
        <dbReference type="ARBA" id="ARBA00023002"/>
    </source>
</evidence>
<dbReference type="Proteomes" id="UP000002668">
    <property type="component" value="Genome"/>
</dbReference>
<accession>E5A7L6</accession>
<evidence type="ECO:0000313" key="7">
    <source>
        <dbReference type="EMBL" id="CBX99611.1"/>
    </source>
</evidence>
<sequence length="546" mass="60972">MVATKEASKEPWPNTSGFDTSYEEHEPVELTVKGEIPYYAAGVLYRTGPLGYKAKTIDGKTWSAKHWFDGFSGIHRFQIDFPDANGPAKVQYRSRRTVDEYLETVRKTGKVDCTTFGPQRDPCESYFKKVSSMFTSSRDTKNVGVTLSINMPGGGFQKSMVNGHTNGIVTLHAKTDSSQLKKIDPETLQPLGLVYQSILHPDLKGAFSAAHAKSDPITGDVFNFNLDFGANCTYRIFRSSLETGNTDILATFTGTPTYIHSLFLSENYVILCTWSSHITALGIPILYHKNIAEAIAPFDPNFKATWYVIDRTHSKGLVATYSSKPFFCFHSVNAWEEPSPTDPTKTDIITELSMFENNDVVKRFYYDSIVSSVADPDFQGDNRSSSLPMQAQFRLPCVDHGMETKVPRTAEIIFQAPKAISMELPTINPSYLTRRHRFTYGCTDRLKSSFMDGIVKFDNVSQTSIFWEEEGHTPGEPIFVADPEGIQEDDGVLLTVVLDGFEERSYLLALRARDLKELGRAEMRGPMGFGFHGTFKAGGRGYTGDI</sequence>
<dbReference type="InParanoid" id="E5A7L6"/>
<dbReference type="eggNOG" id="KOG1285">
    <property type="taxonomic scope" value="Eukaryota"/>
</dbReference>
<dbReference type="RefSeq" id="XP_003843090.1">
    <property type="nucleotide sequence ID" value="XM_003843042.1"/>
</dbReference>
<keyword evidence="3" id="KW-0560">Oxidoreductase</keyword>
<name>E5A7L6_LEPMJ</name>
<dbReference type="GeneID" id="13289217"/>
<feature type="binding site" evidence="5">
    <location>
        <position position="260"/>
    </location>
    <ligand>
        <name>Fe cation</name>
        <dbReference type="ChEBI" id="CHEBI:24875"/>
        <note>catalytic</note>
    </ligand>
</feature>
<gene>
    <name evidence="7" type="ORF">LEMA_P088500.1</name>
</gene>
<comment type="similarity">
    <text evidence="1">Belongs to the carotenoid oxygenase family.</text>
</comment>
<dbReference type="HOGENOM" id="CLU_016472_5_0_1"/>
<dbReference type="InterPro" id="IPR004294">
    <property type="entry name" value="Carotenoid_Oase"/>
</dbReference>
<evidence type="ECO:0000256" key="4">
    <source>
        <dbReference type="ARBA" id="ARBA00023004"/>
    </source>
</evidence>
<dbReference type="OrthoDB" id="407010at2759"/>
<evidence type="ECO:0000256" key="6">
    <source>
        <dbReference type="SAM" id="MobiDB-lite"/>
    </source>
</evidence>
<comment type="cofactor">
    <cofactor evidence="5">
        <name>Fe(2+)</name>
        <dbReference type="ChEBI" id="CHEBI:29033"/>
    </cofactor>
    <text evidence="5">Binds 1 Fe(2+) ion per subunit.</text>
</comment>
<evidence type="ECO:0000256" key="1">
    <source>
        <dbReference type="ARBA" id="ARBA00006787"/>
    </source>
</evidence>
<feature type="binding site" evidence="5">
    <location>
        <position position="330"/>
    </location>
    <ligand>
        <name>Fe cation</name>
        <dbReference type="ChEBI" id="CHEBI:24875"/>
        <note>catalytic</note>
    </ligand>
</feature>
<dbReference type="GO" id="GO:0016121">
    <property type="term" value="P:carotene catabolic process"/>
    <property type="evidence" value="ECO:0007669"/>
    <property type="project" value="TreeGrafter"/>
</dbReference>
<protein>
    <submittedName>
        <fullName evidence="7">Similar to 15,15' beta carotene dioxygenase</fullName>
    </submittedName>
</protein>
<dbReference type="GO" id="GO:0010436">
    <property type="term" value="F:carotenoid dioxygenase activity"/>
    <property type="evidence" value="ECO:0007669"/>
    <property type="project" value="TreeGrafter"/>
</dbReference>